<dbReference type="PANTHER" id="PTHR42879:SF2">
    <property type="entry name" value="3-OXOACYL-[ACYL-CARRIER-PROTEIN] REDUCTASE FABG"/>
    <property type="match status" value="1"/>
</dbReference>
<comment type="similarity">
    <text evidence="1">Belongs to the short-chain dehydrogenases/reductases (SDR) family.</text>
</comment>
<dbReference type="PRINTS" id="PR00080">
    <property type="entry name" value="SDRFAMILY"/>
</dbReference>
<gene>
    <name evidence="3" type="ORF">SAMN05444170_5033</name>
</gene>
<dbReference type="PRINTS" id="PR00081">
    <property type="entry name" value="GDHRDH"/>
</dbReference>
<accession>A0A1M7UGR2</accession>
<dbReference type="Pfam" id="PF13561">
    <property type="entry name" value="adh_short_C2"/>
    <property type="match status" value="1"/>
</dbReference>
<evidence type="ECO:0000313" key="4">
    <source>
        <dbReference type="Proteomes" id="UP000184096"/>
    </source>
</evidence>
<proteinExistence type="inferred from homology"/>
<sequence>MSTNELAGKVAIVTGSGRNIGRAIALALAEDGASIVVNSRSNKDEAKAVVREIETVGERALVHVGDIADPAAVQAMVDMAIAEFGRIDILVNNAALRREKPFAEMSYADWREVMNVILDGTFHCVKACLPHLKKSGAGTIVNIGGLSAHTGAPDRAHVVTAKAGIIGFTRALAHDLSPDGITVNCVVPGIIGTPRPKNTPEPAHHLIHRTITGERGKAEDVAAAVRFLCSPAARYVNGQAIHANGGAYFGG</sequence>
<keyword evidence="4" id="KW-1185">Reference proteome</keyword>
<dbReference type="SUPFAM" id="SSF51735">
    <property type="entry name" value="NAD(P)-binding Rossmann-fold domains"/>
    <property type="match status" value="1"/>
</dbReference>
<evidence type="ECO:0000313" key="3">
    <source>
        <dbReference type="EMBL" id="SHN82179.1"/>
    </source>
</evidence>
<dbReference type="NCBIfam" id="NF009466">
    <property type="entry name" value="PRK12826.1-2"/>
    <property type="match status" value="1"/>
</dbReference>
<dbReference type="InterPro" id="IPR057326">
    <property type="entry name" value="KR_dom"/>
</dbReference>
<evidence type="ECO:0000256" key="1">
    <source>
        <dbReference type="ARBA" id="ARBA00006484"/>
    </source>
</evidence>
<protein>
    <submittedName>
        <fullName evidence="3">3-oxoacyl-[acyl-carrier protein] reductase</fullName>
    </submittedName>
</protein>
<dbReference type="InterPro" id="IPR002347">
    <property type="entry name" value="SDR_fam"/>
</dbReference>
<dbReference type="Gene3D" id="3.40.50.720">
    <property type="entry name" value="NAD(P)-binding Rossmann-like Domain"/>
    <property type="match status" value="1"/>
</dbReference>
<dbReference type="SMART" id="SM00822">
    <property type="entry name" value="PKS_KR"/>
    <property type="match status" value="1"/>
</dbReference>
<dbReference type="PANTHER" id="PTHR42879">
    <property type="entry name" value="3-OXOACYL-(ACYL-CARRIER-PROTEIN) REDUCTASE"/>
    <property type="match status" value="1"/>
</dbReference>
<dbReference type="AlphaFoldDB" id="A0A1M7UGR2"/>
<name>A0A1M7UGR2_9BRAD</name>
<dbReference type="InterPro" id="IPR050259">
    <property type="entry name" value="SDR"/>
</dbReference>
<organism evidence="3 4">
    <name type="scientific">Bradyrhizobium erythrophlei</name>
    <dbReference type="NCBI Taxonomy" id="1437360"/>
    <lineage>
        <taxon>Bacteria</taxon>
        <taxon>Pseudomonadati</taxon>
        <taxon>Pseudomonadota</taxon>
        <taxon>Alphaproteobacteria</taxon>
        <taxon>Hyphomicrobiales</taxon>
        <taxon>Nitrobacteraceae</taxon>
        <taxon>Bradyrhizobium</taxon>
    </lineage>
</organism>
<dbReference type="OrthoDB" id="9804774at2"/>
<dbReference type="InterPro" id="IPR036291">
    <property type="entry name" value="NAD(P)-bd_dom_sf"/>
</dbReference>
<dbReference type="Proteomes" id="UP000184096">
    <property type="component" value="Chromosome I"/>
</dbReference>
<feature type="domain" description="Ketoreductase" evidence="2">
    <location>
        <begin position="9"/>
        <end position="168"/>
    </location>
</feature>
<reference evidence="4" key="1">
    <citation type="submission" date="2016-11" db="EMBL/GenBank/DDBJ databases">
        <authorList>
            <person name="Varghese N."/>
            <person name="Submissions S."/>
        </authorList>
    </citation>
    <scope>NUCLEOTIDE SEQUENCE [LARGE SCALE GENOMIC DNA]</scope>
    <source>
        <strain evidence="4">GAS401</strain>
    </source>
</reference>
<dbReference type="FunFam" id="3.40.50.720:FF:000084">
    <property type="entry name" value="Short-chain dehydrogenase reductase"/>
    <property type="match status" value="1"/>
</dbReference>
<dbReference type="EMBL" id="LT670849">
    <property type="protein sequence ID" value="SHN82179.1"/>
    <property type="molecule type" value="Genomic_DNA"/>
</dbReference>
<evidence type="ECO:0000259" key="2">
    <source>
        <dbReference type="SMART" id="SM00822"/>
    </source>
</evidence>
<dbReference type="RefSeq" id="WP_072821950.1">
    <property type="nucleotide sequence ID" value="NZ_LT670849.1"/>
</dbReference>